<reference evidence="1" key="1">
    <citation type="submission" date="2015-11" db="EMBL/GenBank/DDBJ databases">
        <title>De novo transcriptome assembly of four potential Pierce s Disease insect vectors from Arizona vineyards.</title>
        <authorList>
            <person name="Tassone E.E."/>
        </authorList>
    </citation>
    <scope>NUCLEOTIDE SEQUENCE</scope>
</reference>
<dbReference type="EMBL" id="GEBQ01029534">
    <property type="protein sequence ID" value="JAT10443.1"/>
    <property type="molecule type" value="Transcribed_RNA"/>
</dbReference>
<sequence length="156" mass="17933">MSKDWKLDNEDIAQGSENVLGEFSNSKDSYKKLLPIRIEPLEMLKRSKSDIEDLRKCVRTSEKESADAIFEPLDEEGERYLRENMKLPPIGDMSLTNFYVNLHPAESDFSSSANSVDPRWGRLDYDDVGLCECRAVVEGPHRMCIQTEVLPRTRTF</sequence>
<evidence type="ECO:0000313" key="1">
    <source>
        <dbReference type="EMBL" id="JAT10443.1"/>
    </source>
</evidence>
<proteinExistence type="predicted"/>
<name>A0A1B6KG78_9HEMI</name>
<accession>A0A1B6KG78</accession>
<feature type="non-terminal residue" evidence="1">
    <location>
        <position position="156"/>
    </location>
</feature>
<gene>
    <name evidence="1" type="ORF">g.3158</name>
</gene>
<organism evidence="1">
    <name type="scientific">Graphocephala atropunctata</name>
    <dbReference type="NCBI Taxonomy" id="36148"/>
    <lineage>
        <taxon>Eukaryota</taxon>
        <taxon>Metazoa</taxon>
        <taxon>Ecdysozoa</taxon>
        <taxon>Arthropoda</taxon>
        <taxon>Hexapoda</taxon>
        <taxon>Insecta</taxon>
        <taxon>Pterygota</taxon>
        <taxon>Neoptera</taxon>
        <taxon>Paraneoptera</taxon>
        <taxon>Hemiptera</taxon>
        <taxon>Auchenorrhyncha</taxon>
        <taxon>Membracoidea</taxon>
        <taxon>Cicadellidae</taxon>
        <taxon>Cicadellinae</taxon>
        <taxon>Cicadellini</taxon>
        <taxon>Graphocephala</taxon>
    </lineage>
</organism>
<protein>
    <submittedName>
        <fullName evidence="1">Uncharacterized protein</fullName>
    </submittedName>
</protein>
<dbReference type="AlphaFoldDB" id="A0A1B6KG78"/>